<dbReference type="InterPro" id="IPR002110">
    <property type="entry name" value="Ankyrin_rpt"/>
</dbReference>
<dbReference type="Pfam" id="PF06985">
    <property type="entry name" value="HET"/>
    <property type="match status" value="1"/>
</dbReference>
<dbReference type="PROSITE" id="PS50297">
    <property type="entry name" value="ANK_REP_REGION"/>
    <property type="match status" value="1"/>
</dbReference>
<dbReference type="InterPro" id="IPR052895">
    <property type="entry name" value="HetReg/Transcr_Mod"/>
</dbReference>
<keyword evidence="1" id="KW-0040">ANK repeat</keyword>
<protein>
    <recommendedName>
        <fullName evidence="2">Heterokaryon incompatibility domain-containing protein</fullName>
    </recommendedName>
</protein>
<evidence type="ECO:0000256" key="1">
    <source>
        <dbReference type="PROSITE-ProRule" id="PRU00023"/>
    </source>
</evidence>
<reference evidence="3 4" key="1">
    <citation type="submission" date="2019-07" db="EMBL/GenBank/DDBJ databases">
        <title>Finished genome of Venturia effusa.</title>
        <authorList>
            <person name="Young C.A."/>
            <person name="Cox M.P."/>
            <person name="Ganley A.R.D."/>
            <person name="David W.J."/>
        </authorList>
    </citation>
    <scope>NUCLEOTIDE SEQUENCE [LARGE SCALE GENOMIC DNA]</scope>
    <source>
        <strain evidence="4">albino</strain>
    </source>
</reference>
<evidence type="ECO:0000313" key="4">
    <source>
        <dbReference type="Proteomes" id="UP000316270"/>
    </source>
</evidence>
<dbReference type="PANTHER" id="PTHR24148:SF78">
    <property type="entry name" value="HETEROKARYON INCOMPATIBILITY DOMAIN-CONTAINING PROTEIN"/>
    <property type="match status" value="1"/>
</dbReference>
<evidence type="ECO:0000259" key="2">
    <source>
        <dbReference type="Pfam" id="PF06985"/>
    </source>
</evidence>
<name>A0A517LEV8_9PEZI</name>
<feature type="repeat" description="ANK" evidence="1">
    <location>
        <begin position="475"/>
        <end position="497"/>
    </location>
</feature>
<dbReference type="PROSITE" id="PS50088">
    <property type="entry name" value="ANK_REPEAT"/>
    <property type="match status" value="1"/>
</dbReference>
<organism evidence="3 4">
    <name type="scientific">Venturia effusa</name>
    <dbReference type="NCBI Taxonomy" id="50376"/>
    <lineage>
        <taxon>Eukaryota</taxon>
        <taxon>Fungi</taxon>
        <taxon>Dikarya</taxon>
        <taxon>Ascomycota</taxon>
        <taxon>Pezizomycotina</taxon>
        <taxon>Dothideomycetes</taxon>
        <taxon>Pleosporomycetidae</taxon>
        <taxon>Venturiales</taxon>
        <taxon>Venturiaceae</taxon>
        <taxon>Venturia</taxon>
    </lineage>
</organism>
<dbReference type="Pfam" id="PF00023">
    <property type="entry name" value="Ank"/>
    <property type="match status" value="1"/>
</dbReference>
<dbReference type="SMART" id="SM00248">
    <property type="entry name" value="ANK"/>
    <property type="match status" value="6"/>
</dbReference>
<dbReference type="Pfam" id="PF12796">
    <property type="entry name" value="Ank_2"/>
    <property type="match status" value="2"/>
</dbReference>
<dbReference type="Proteomes" id="UP000316270">
    <property type="component" value="Chromosome 11"/>
</dbReference>
<dbReference type="EMBL" id="CP042195">
    <property type="protein sequence ID" value="QDS74168.1"/>
    <property type="molecule type" value="Genomic_DNA"/>
</dbReference>
<evidence type="ECO:0000313" key="3">
    <source>
        <dbReference type="EMBL" id="QDS74168.1"/>
    </source>
</evidence>
<dbReference type="AlphaFoldDB" id="A0A517LEV8"/>
<accession>A0A517LEV8</accession>
<dbReference type="SUPFAM" id="SSF48403">
    <property type="entry name" value="Ankyrin repeat"/>
    <property type="match status" value="1"/>
</dbReference>
<feature type="domain" description="Heterokaryon incompatibility" evidence="2">
    <location>
        <begin position="44"/>
        <end position="185"/>
    </location>
</feature>
<dbReference type="OrthoDB" id="194358at2759"/>
<sequence length="691" mass="78142">MDHFKHRPIDLEGPSFRLLGLFKYNTSGIHGELFDAWLDGGIPYEALSYTWGSSEKFSHIILNGCRMDITKNLWVILNDLESWETDRILWIDAICIDQGNHKERGHQIDQMGKIYRQAEEVIIWLGHSTVETNIAMEFMQSLHVQHDSAAIDKPIWGLDQDSGVIRGFSELFKRPWFRRIWILQEVANARKATIACGRKSAPAGTLKMAAQGLFVSIPRHVQVVLDIMPGSSRNQSWFGQQQNLQTLLEKFAESEATQSYDRIFALLGISSDAKSSKLIRPDYSKTERQIVQDTVCFLLGAPALSPSSYDFLPWTIDDLISNVTDLDRKVLLEAWYCQEPVAKELMRESQRRELEANISDESLVAYWCIQNVENNGGVDMLKALIACGKLTLKMIHFCSAWMARMANPWLFGELIWSLWLRPQPEGPNEKLMWSRRPQLTEDTPYISWAAGYGYRDLTESLLGDGNKHVNAEDKEGMTPLSHAARNGCEDVVKLLLETHETKVDWRDRVGRTPLSYACQIGEKGPSIVQSLLMHDEVEVDSQDAEGKTPLMYACETGRFGTVALLLKTKRVNTALMIAIARRAEDIVSLLIDSNKVDINTPDEDGDPPLYWAVWVRNVPITQLLLDTGEVNPASIDDVVNNPFMWTDNPAGQLVVDFANQRKRSGEASARRLQQELVMDDTSQATLNASDI</sequence>
<dbReference type="Gene3D" id="1.25.40.20">
    <property type="entry name" value="Ankyrin repeat-containing domain"/>
    <property type="match status" value="2"/>
</dbReference>
<dbReference type="STRING" id="50376.A0A517LEV8"/>
<dbReference type="InterPro" id="IPR010730">
    <property type="entry name" value="HET"/>
</dbReference>
<dbReference type="InterPro" id="IPR036770">
    <property type="entry name" value="Ankyrin_rpt-contain_sf"/>
</dbReference>
<proteinExistence type="predicted"/>
<gene>
    <name evidence="3" type="ORF">FKW77_001761</name>
</gene>
<dbReference type="PANTHER" id="PTHR24148">
    <property type="entry name" value="ANKYRIN REPEAT DOMAIN-CONTAINING PROTEIN 39 HOMOLOG-RELATED"/>
    <property type="match status" value="1"/>
</dbReference>
<keyword evidence="4" id="KW-1185">Reference proteome</keyword>